<dbReference type="PANTHER" id="PTHR43101:SF1">
    <property type="entry name" value="BETA-FRUCTOSIDASE"/>
    <property type="match status" value="1"/>
</dbReference>
<dbReference type="InterPro" id="IPR018053">
    <property type="entry name" value="Glyco_hydro_32_AS"/>
</dbReference>
<dbReference type="GO" id="GO:0005975">
    <property type="term" value="P:carbohydrate metabolic process"/>
    <property type="evidence" value="ECO:0007669"/>
    <property type="project" value="InterPro"/>
</dbReference>
<dbReference type="GO" id="GO:0005737">
    <property type="term" value="C:cytoplasm"/>
    <property type="evidence" value="ECO:0007669"/>
    <property type="project" value="UniProtKB-SubCell"/>
</dbReference>
<organism evidence="12 13">
    <name type="scientific">Virgibacillus halodenitrificans</name>
    <name type="common">Bacillus halodenitrificans</name>
    <dbReference type="NCBI Taxonomy" id="1482"/>
    <lineage>
        <taxon>Bacteria</taxon>
        <taxon>Bacillati</taxon>
        <taxon>Bacillota</taxon>
        <taxon>Bacilli</taxon>
        <taxon>Bacillales</taxon>
        <taxon>Bacillaceae</taxon>
        <taxon>Virgibacillus</taxon>
    </lineage>
</organism>
<proteinExistence type="inferred from homology"/>
<dbReference type="NCBIfam" id="TIGR01322">
    <property type="entry name" value="scrB_fam"/>
    <property type="match status" value="1"/>
</dbReference>
<evidence type="ECO:0000256" key="5">
    <source>
        <dbReference type="ARBA" id="ARBA00022801"/>
    </source>
</evidence>
<dbReference type="Gene3D" id="2.60.120.560">
    <property type="entry name" value="Exo-inulinase, domain 1"/>
    <property type="match status" value="1"/>
</dbReference>
<evidence type="ECO:0000313" key="13">
    <source>
        <dbReference type="Proteomes" id="UP000182945"/>
    </source>
</evidence>
<evidence type="ECO:0000256" key="2">
    <source>
        <dbReference type="ARBA" id="ARBA00009902"/>
    </source>
</evidence>
<dbReference type="EC" id="3.2.1.26" evidence="3 8"/>
<dbReference type="InterPro" id="IPR013148">
    <property type="entry name" value="Glyco_hydro_32_N"/>
</dbReference>
<evidence type="ECO:0000259" key="10">
    <source>
        <dbReference type="Pfam" id="PF00251"/>
    </source>
</evidence>
<comment type="catalytic activity">
    <reaction evidence="8">
        <text>Hydrolysis of terminal non-reducing beta-D-fructofuranoside residues in beta-D-fructofuranosides.</text>
        <dbReference type="EC" id="3.2.1.26"/>
    </reaction>
</comment>
<evidence type="ECO:0000256" key="3">
    <source>
        <dbReference type="ARBA" id="ARBA00012758"/>
    </source>
</evidence>
<dbReference type="Pfam" id="PF08244">
    <property type="entry name" value="Glyco_hydro_32C"/>
    <property type="match status" value="1"/>
</dbReference>
<keyword evidence="9" id="KW-0119">Carbohydrate metabolism</keyword>
<comment type="function">
    <text evidence="9">Enables the bacterium to metabolize sucrose as a sole carbon source.</text>
</comment>
<evidence type="ECO:0000256" key="4">
    <source>
        <dbReference type="ARBA" id="ARBA00019623"/>
    </source>
</evidence>
<protein>
    <recommendedName>
        <fullName evidence="4 8">Sucrose-6-phosphate hydrolase</fullName>
        <ecNumber evidence="3 8">3.2.1.26</ecNumber>
    </recommendedName>
    <alternativeName>
        <fullName evidence="7 9">Invertase</fullName>
    </alternativeName>
</protein>
<evidence type="ECO:0000259" key="11">
    <source>
        <dbReference type="Pfam" id="PF08244"/>
    </source>
</evidence>
<feature type="domain" description="Glycosyl hydrolase family 32 N-terminal" evidence="10">
    <location>
        <begin position="31"/>
        <end position="336"/>
    </location>
</feature>
<keyword evidence="9" id="KW-0963">Cytoplasm</keyword>
<sequence>MKHLHPIKKALQQIKEKQDIAQSDPHRLHFHIMPPVGLLNDPNGFVFYQGHYHIFYQWNPFATTHGQKYWGHRISSDLVHWEEAPIALAPDEWFDKDGCYSGSAIVHNEKLYIFYTGNVKDHDGNRASYQCLAVSDDGLHFDKKGPIIKVPKGYTAHFRDPKVFSKNGSWFMVIGAQNTQEQGEVVLYSSPDLENWFYRGPLTGAHRNELDNFGYMWECPDLFRIKDQDILIVSPQGLEAKGYKFNNIYQSGYFTGQVDYESPAYQHGSFEELDRGFDFYAPQTTVDESGRRLLFGWMGNAEVGETQHPTAEYGWIHALTLPRTLQWKKGKLFQTPVKELAVLRKNEVVYENITIINQHKQFNEVAGKVFELQITVTDWSTNIFSLTIGESTLRFNQNSSTFTLERKCFNNQGTESRHCHLDKLENIQLFKDTSSLEVFINNGEEVFTSRIFDDTNEQAVSFQADGQVTFNLQKWDLEKIFN</sequence>
<comment type="similarity">
    <text evidence="2 8">Belongs to the glycosyl hydrolase 32 family.</text>
</comment>
<dbReference type="InterPro" id="IPR023296">
    <property type="entry name" value="Glyco_hydro_beta-prop_sf"/>
</dbReference>
<dbReference type="AlphaFoldDB" id="A0AAC9NMA0"/>
<accession>A0AAC9NMA0</accession>
<evidence type="ECO:0000256" key="8">
    <source>
        <dbReference type="RuleBase" id="RU362110"/>
    </source>
</evidence>
<dbReference type="PROSITE" id="PS00609">
    <property type="entry name" value="GLYCOSYL_HYDROL_F32"/>
    <property type="match status" value="1"/>
</dbReference>
<dbReference type="Proteomes" id="UP000182945">
    <property type="component" value="Chromosome"/>
</dbReference>
<dbReference type="Pfam" id="PF00251">
    <property type="entry name" value="Glyco_hydro_32N"/>
    <property type="match status" value="1"/>
</dbReference>
<dbReference type="RefSeq" id="WP_071649811.1">
    <property type="nucleotide sequence ID" value="NZ_CP017962.1"/>
</dbReference>
<feature type="domain" description="Glycosyl hydrolase family 32 C-terminal" evidence="11">
    <location>
        <begin position="339"/>
        <end position="475"/>
    </location>
</feature>
<dbReference type="SMART" id="SM00640">
    <property type="entry name" value="Glyco_32"/>
    <property type="match status" value="1"/>
</dbReference>
<evidence type="ECO:0000313" key="12">
    <source>
        <dbReference type="EMBL" id="APC49945.1"/>
    </source>
</evidence>
<dbReference type="InterPro" id="IPR013189">
    <property type="entry name" value="Glyco_hydro_32_C"/>
</dbReference>
<evidence type="ECO:0000256" key="6">
    <source>
        <dbReference type="ARBA" id="ARBA00023295"/>
    </source>
</evidence>
<evidence type="ECO:0000256" key="7">
    <source>
        <dbReference type="ARBA" id="ARBA00033367"/>
    </source>
</evidence>
<keyword evidence="5 8" id="KW-0378">Hydrolase</keyword>
<dbReference type="GO" id="GO:0004564">
    <property type="term" value="F:beta-fructofuranosidase activity"/>
    <property type="evidence" value="ECO:0007669"/>
    <property type="project" value="UniProtKB-EC"/>
</dbReference>
<dbReference type="InterPro" id="IPR013320">
    <property type="entry name" value="ConA-like_dom_sf"/>
</dbReference>
<dbReference type="GeneID" id="71516271"/>
<dbReference type="InterPro" id="IPR051214">
    <property type="entry name" value="GH32_Enzymes"/>
</dbReference>
<dbReference type="Gene3D" id="2.115.10.20">
    <property type="entry name" value="Glycosyl hydrolase domain, family 43"/>
    <property type="match status" value="1"/>
</dbReference>
<comment type="pathway">
    <text evidence="1 9">Glycan biosynthesis; sucrose metabolism.</text>
</comment>
<dbReference type="CDD" id="cd18623">
    <property type="entry name" value="GH32_ScrB-like"/>
    <property type="match status" value="1"/>
</dbReference>
<comment type="subcellular location">
    <subcellularLocation>
        <location evidence="9">Cytoplasm</location>
    </subcellularLocation>
</comment>
<dbReference type="InterPro" id="IPR006232">
    <property type="entry name" value="Suc6P_hydrolase"/>
</dbReference>
<keyword evidence="6 8" id="KW-0326">Glycosidase</keyword>
<name>A0AAC9NMA0_VIRHA</name>
<evidence type="ECO:0000256" key="9">
    <source>
        <dbReference type="RuleBase" id="RU365015"/>
    </source>
</evidence>
<reference evidence="12 13" key="1">
    <citation type="submission" date="2016-11" db="EMBL/GenBank/DDBJ databases">
        <title>Complete genome sequencing of Virgibacillus halodenitrificans PDB-F2.</title>
        <authorList>
            <person name="Sun Z."/>
            <person name="Zhou Y."/>
            <person name="Li H."/>
        </authorList>
    </citation>
    <scope>NUCLEOTIDE SEQUENCE [LARGE SCALE GENOMIC DNA]</scope>
    <source>
        <strain evidence="12 13">PDB-F2</strain>
    </source>
</reference>
<dbReference type="InterPro" id="IPR001362">
    <property type="entry name" value="Glyco_hydro_32"/>
</dbReference>
<dbReference type="KEGG" id="vhl:BME96_17830"/>
<gene>
    <name evidence="12" type="ORF">BME96_17830</name>
</gene>
<dbReference type="EMBL" id="CP017962">
    <property type="protein sequence ID" value="APC49945.1"/>
    <property type="molecule type" value="Genomic_DNA"/>
</dbReference>
<evidence type="ECO:0000256" key="1">
    <source>
        <dbReference type="ARBA" id="ARBA00004914"/>
    </source>
</evidence>
<dbReference type="PANTHER" id="PTHR43101">
    <property type="entry name" value="BETA-FRUCTOSIDASE"/>
    <property type="match status" value="1"/>
</dbReference>
<dbReference type="SUPFAM" id="SSF49899">
    <property type="entry name" value="Concanavalin A-like lectins/glucanases"/>
    <property type="match status" value="1"/>
</dbReference>
<dbReference type="SUPFAM" id="SSF75005">
    <property type="entry name" value="Arabinanase/levansucrase/invertase"/>
    <property type="match status" value="1"/>
</dbReference>